<feature type="region of interest" description="Disordered" evidence="2">
    <location>
        <begin position="905"/>
        <end position="931"/>
    </location>
</feature>
<protein>
    <submittedName>
        <fullName evidence="4">Coiled-coil domain-containing protein 186 isoform X1</fullName>
    </submittedName>
</protein>
<evidence type="ECO:0000256" key="1">
    <source>
        <dbReference type="SAM" id="Coils"/>
    </source>
</evidence>
<dbReference type="PANTHER" id="PTHR18911:SF5">
    <property type="entry name" value="COILED-COIL DOMAIN-CONTAINING PROTEIN 186"/>
    <property type="match status" value="1"/>
</dbReference>
<feature type="compositionally biased region" description="Polar residues" evidence="2">
    <location>
        <begin position="289"/>
        <end position="306"/>
    </location>
</feature>
<dbReference type="InterPro" id="IPR038830">
    <property type="entry name" value="CCDC186"/>
</dbReference>
<accession>A0AAJ7C6A5</accession>
<feature type="region of interest" description="Disordered" evidence="2">
    <location>
        <begin position="1"/>
        <end position="28"/>
    </location>
</feature>
<feature type="compositionally biased region" description="Polar residues" evidence="2">
    <location>
        <begin position="7"/>
        <end position="26"/>
    </location>
</feature>
<feature type="compositionally biased region" description="Polar residues" evidence="2">
    <location>
        <begin position="908"/>
        <end position="931"/>
    </location>
</feature>
<feature type="region of interest" description="Disordered" evidence="2">
    <location>
        <begin position="289"/>
        <end position="308"/>
    </location>
</feature>
<dbReference type="RefSeq" id="XP_015602939.1">
    <property type="nucleotide sequence ID" value="XM_015747453.2"/>
</dbReference>
<dbReference type="GO" id="GO:0031267">
    <property type="term" value="F:small GTPase binding"/>
    <property type="evidence" value="ECO:0007669"/>
    <property type="project" value="TreeGrafter"/>
</dbReference>
<dbReference type="GeneID" id="107271442"/>
<dbReference type="PANTHER" id="PTHR18911">
    <property type="entry name" value="CTCL TUMOR ANTIGEN HD-CL-01"/>
    <property type="match status" value="1"/>
</dbReference>
<feature type="region of interest" description="Disordered" evidence="2">
    <location>
        <begin position="384"/>
        <end position="417"/>
    </location>
</feature>
<sequence length="1097" mass="125388">MDEEQLGTFNNSTEDFEKSLQTCSDDSTSEHMVAIKNTVVEEEPISSKIKKGHESIDCSNDISIDSTIKSGASSPKVAVATNGSNEIQDLKSVITIAEAVSSNEIDEFTKFKTSPSALSSSSSLLESLTPLEKEAESSQSSTSIMNTNVEPCEHQAIDIGHILTKQSSEENDESSKRVQSLVKARPTLADDSKLVKMSLPGNPINLMQSNAQFLNRSRNFLNFITEKSTNIMEKTLLPQHLAVRYNTVMKLTDTGYVADKKELQESTPMSEIINEIEYAEKIPEQNLMHNDSQNENSSPSECTSPENLRYDTGQKAFVAETLIKNMPMNKNISDFQRVDNMEEERPETIFHVLDLTKFENIKMDSNNANSGIVLRTADDVLTNASPETSEINPNETSEINASSPRESLDSNISNSPKNGLLNHPVYLTLLRDYASVKDYNQKLSDKTEVLEKENKRLAAEKNGELYAIQIETLEKTIEHLRHEMKEATTKQETLSKEYTAANKERESMVMKYAVSEKQLIDAQRARDYAERKLKEMLKEQELLQNKVKQIQGERTRICNILDAKCHDLTDAQKEVERLKEEVNVKDVKLKWTQNKLKTEMEARKETQQKLDKALIRINDMKEECDQVRRETQETMRRFQQSEENKAVTLDQQLKEQQARLILERHVTEDKEMSRMQLQKEVDLLKQRQQVLIEENNTLSLKVQELEKNRLSYESNLSNLKIIADQRQKEIVDLVGKVSQLETLKLQLIHTEQCLSSNETEVQRLRQANEELQSDMESCRQREAHMLDFTQKLTDKNVRLQSEFTSIEAKAQQLESEQGPLREHIEELSTKVKKLEESLAQERSKRIEECELLAKHVAEQTQLARNLTQKLEDSQGENAVLRRKQQISLKEMTRELQHCRKRLEAFETASPSSSLDPASRTGSSTSLNIGDTLNGALSDNSIGGDHTLQTGEPDRQTLIDRIVKLQKINVRRAEKLDFLEEHTRTLVEELQKKTKIIQNYILHENFDAMGSNERDRNKHLKSRRNAAELARHGGIMASVYNHRVSDDNMTLELSLEINQKLQTVLEDTLLKNITLKDNIDTLGEEIARLTMQNNQRKK</sequence>
<reference evidence="4" key="1">
    <citation type="submission" date="2025-08" db="UniProtKB">
        <authorList>
            <consortium name="RefSeq"/>
        </authorList>
    </citation>
    <scope>IDENTIFICATION</scope>
</reference>
<keyword evidence="3" id="KW-1185">Reference proteome</keyword>
<dbReference type="Proteomes" id="UP000694920">
    <property type="component" value="Unplaced"/>
</dbReference>
<keyword evidence="1" id="KW-0175">Coiled coil</keyword>
<dbReference type="AlphaFoldDB" id="A0AAJ7C6A5"/>
<evidence type="ECO:0000313" key="3">
    <source>
        <dbReference type="Proteomes" id="UP000694920"/>
    </source>
</evidence>
<evidence type="ECO:0000256" key="2">
    <source>
        <dbReference type="SAM" id="MobiDB-lite"/>
    </source>
</evidence>
<dbReference type="KEGG" id="ccin:107271442"/>
<name>A0AAJ7C6A5_CEPCN</name>
<organism evidence="3 4">
    <name type="scientific">Cephus cinctus</name>
    <name type="common">Wheat stem sawfly</name>
    <dbReference type="NCBI Taxonomy" id="211228"/>
    <lineage>
        <taxon>Eukaryota</taxon>
        <taxon>Metazoa</taxon>
        <taxon>Ecdysozoa</taxon>
        <taxon>Arthropoda</taxon>
        <taxon>Hexapoda</taxon>
        <taxon>Insecta</taxon>
        <taxon>Pterygota</taxon>
        <taxon>Neoptera</taxon>
        <taxon>Endopterygota</taxon>
        <taxon>Hymenoptera</taxon>
        <taxon>Cephoidea</taxon>
        <taxon>Cephidae</taxon>
        <taxon>Cephus</taxon>
    </lineage>
</organism>
<gene>
    <name evidence="4" type="primary">LOC107271442</name>
</gene>
<dbReference type="GO" id="GO:0099518">
    <property type="term" value="P:vesicle cytoskeletal trafficking"/>
    <property type="evidence" value="ECO:0007669"/>
    <property type="project" value="TreeGrafter"/>
</dbReference>
<evidence type="ECO:0000313" key="4">
    <source>
        <dbReference type="RefSeq" id="XP_015602939.1"/>
    </source>
</evidence>
<feature type="coiled-coil region" evidence="1">
    <location>
        <begin position="436"/>
        <end position="722"/>
    </location>
</feature>
<dbReference type="GO" id="GO:0005802">
    <property type="term" value="C:trans-Golgi network"/>
    <property type="evidence" value="ECO:0007669"/>
    <property type="project" value="TreeGrafter"/>
</dbReference>
<proteinExistence type="predicted"/>
<dbReference type="CTD" id="39810"/>